<dbReference type="Gene3D" id="3.20.20.450">
    <property type="entry name" value="EAL domain"/>
    <property type="match status" value="1"/>
</dbReference>
<evidence type="ECO:0000313" key="4">
    <source>
        <dbReference type="Proteomes" id="UP001501352"/>
    </source>
</evidence>
<evidence type="ECO:0000259" key="2">
    <source>
        <dbReference type="PROSITE" id="PS50883"/>
    </source>
</evidence>
<name>A0ABN1GYQ1_9CAUL</name>
<dbReference type="InterPro" id="IPR035919">
    <property type="entry name" value="EAL_sf"/>
</dbReference>
<accession>A0ABN1GYQ1</accession>
<protein>
    <submittedName>
        <fullName evidence="3">EAL domain-containing protein</fullName>
    </submittedName>
</protein>
<proteinExistence type="predicted"/>
<dbReference type="InterPro" id="IPR050706">
    <property type="entry name" value="Cyclic-di-GMP_PDE-like"/>
</dbReference>
<comment type="caution">
    <text evidence="3">The sequence shown here is derived from an EMBL/GenBank/DDBJ whole genome shotgun (WGS) entry which is preliminary data.</text>
</comment>
<evidence type="ECO:0000313" key="3">
    <source>
        <dbReference type="EMBL" id="GAA0623456.1"/>
    </source>
</evidence>
<dbReference type="PANTHER" id="PTHR33121:SF70">
    <property type="entry name" value="SIGNALING PROTEIN YKOW"/>
    <property type="match status" value="1"/>
</dbReference>
<dbReference type="Proteomes" id="UP001501352">
    <property type="component" value="Unassembled WGS sequence"/>
</dbReference>
<dbReference type="InterPro" id="IPR001633">
    <property type="entry name" value="EAL_dom"/>
</dbReference>
<evidence type="ECO:0000256" key="1">
    <source>
        <dbReference type="SAM" id="MobiDB-lite"/>
    </source>
</evidence>
<dbReference type="Pfam" id="PF00563">
    <property type="entry name" value="EAL"/>
    <property type="match status" value="1"/>
</dbReference>
<dbReference type="RefSeq" id="WP_343793189.1">
    <property type="nucleotide sequence ID" value="NZ_BAAAGA010000005.1"/>
</dbReference>
<dbReference type="SMART" id="SM00052">
    <property type="entry name" value="EAL"/>
    <property type="match status" value="1"/>
</dbReference>
<organism evidence="3 4">
    <name type="scientific">Brevundimonas kwangchunensis</name>
    <dbReference type="NCBI Taxonomy" id="322163"/>
    <lineage>
        <taxon>Bacteria</taxon>
        <taxon>Pseudomonadati</taxon>
        <taxon>Pseudomonadota</taxon>
        <taxon>Alphaproteobacteria</taxon>
        <taxon>Caulobacterales</taxon>
        <taxon>Caulobacteraceae</taxon>
        <taxon>Brevundimonas</taxon>
    </lineage>
</organism>
<dbReference type="EMBL" id="BAAAGA010000005">
    <property type="protein sequence ID" value="GAA0623456.1"/>
    <property type="molecule type" value="Genomic_DNA"/>
</dbReference>
<keyword evidence="4" id="KW-1185">Reference proteome</keyword>
<dbReference type="PROSITE" id="PS50883">
    <property type="entry name" value="EAL"/>
    <property type="match status" value="1"/>
</dbReference>
<feature type="region of interest" description="Disordered" evidence="1">
    <location>
        <begin position="500"/>
        <end position="526"/>
    </location>
</feature>
<dbReference type="CDD" id="cd01948">
    <property type="entry name" value="EAL"/>
    <property type="match status" value="1"/>
</dbReference>
<reference evidence="3 4" key="1">
    <citation type="journal article" date="2019" name="Int. J. Syst. Evol. Microbiol.">
        <title>The Global Catalogue of Microorganisms (GCM) 10K type strain sequencing project: providing services to taxonomists for standard genome sequencing and annotation.</title>
        <authorList>
            <consortium name="The Broad Institute Genomics Platform"/>
            <consortium name="The Broad Institute Genome Sequencing Center for Infectious Disease"/>
            <person name="Wu L."/>
            <person name="Ma J."/>
        </authorList>
    </citation>
    <scope>NUCLEOTIDE SEQUENCE [LARGE SCALE GENOMIC DNA]</scope>
    <source>
        <strain evidence="3 4">JCM 12928</strain>
    </source>
</reference>
<sequence>MNLGSRLLGMAFASADLLFELKDGRIAFAVGAGPVAGIDPASAWSGRPLSEVLDVQSACELTDNLAALGSGRRSAPMEIRVVTGDGRARRASLRAFVLPEIAPAISCALSWTGPAFVLAVTTEPPILDARGLISRLEDVMTSPGADNGLSVAFVEVPGLDTDSDEHRAASARIESELQAASLNGASACRLSADRFALMRGADDLTDLVRTVEAAAAAEGLSLSATTATGDLNGAESAVAVRTLRLALDACLKDGVAAGASFGERLKETVADADRFRGIVRAREFHLVYQPIVSLESGAMHHFEALARFNDGPRAPVAQIAMAEELGLIEGFDLAVAEKALVQMRKAGFGRAKIAINASALSLTGDAYVENLLRMTAAATDVRDRLLVEITETAAVADLEAANRRLAVLRDAGFKVCIDDFGAGSASFDYLRSLQVDMVKLDGVFVHEIATEQRARTLATHVIQLCADLGVATVAEMVETQAQADALKALGVNYGQGWLFGRPGPTPTSQTQSRPVARRRGEVVGWG</sequence>
<dbReference type="PANTHER" id="PTHR33121">
    <property type="entry name" value="CYCLIC DI-GMP PHOSPHODIESTERASE PDEF"/>
    <property type="match status" value="1"/>
</dbReference>
<gene>
    <name evidence="3" type="ORF">GCM10009422_19400</name>
</gene>
<dbReference type="SUPFAM" id="SSF141868">
    <property type="entry name" value="EAL domain-like"/>
    <property type="match status" value="1"/>
</dbReference>
<feature type="domain" description="EAL" evidence="2">
    <location>
        <begin position="268"/>
        <end position="516"/>
    </location>
</feature>